<dbReference type="PANTHER" id="PTHR46338:SF1">
    <property type="entry name" value="TRANSCRIPTION INITIATION FACTOR TFIID SUBUNIT 8"/>
    <property type="match status" value="1"/>
</dbReference>
<evidence type="ECO:0000256" key="1">
    <source>
        <dbReference type="ARBA" id="ARBA00004123"/>
    </source>
</evidence>
<evidence type="ECO:0000256" key="4">
    <source>
        <dbReference type="ARBA" id="ARBA00023015"/>
    </source>
</evidence>
<name>A0ABC8SUQ8_9AQUA</name>
<comment type="similarity">
    <text evidence="2">Belongs to the TAF8 family.</text>
</comment>
<dbReference type="PANTHER" id="PTHR46338">
    <property type="entry name" value="TRANSCRIPTION INITIATION FACTOR TFIID SUBUNIT 8"/>
    <property type="match status" value="1"/>
</dbReference>
<dbReference type="InterPro" id="IPR019473">
    <property type="entry name" value="TFIID_su8_C"/>
</dbReference>
<evidence type="ECO:0000259" key="7">
    <source>
        <dbReference type="Pfam" id="PF10406"/>
    </source>
</evidence>
<organism evidence="8 9">
    <name type="scientific">Ilex paraguariensis</name>
    <name type="common">yerba mate</name>
    <dbReference type="NCBI Taxonomy" id="185542"/>
    <lineage>
        <taxon>Eukaryota</taxon>
        <taxon>Viridiplantae</taxon>
        <taxon>Streptophyta</taxon>
        <taxon>Embryophyta</taxon>
        <taxon>Tracheophyta</taxon>
        <taxon>Spermatophyta</taxon>
        <taxon>Magnoliopsida</taxon>
        <taxon>eudicotyledons</taxon>
        <taxon>Gunneridae</taxon>
        <taxon>Pentapetalae</taxon>
        <taxon>asterids</taxon>
        <taxon>campanulids</taxon>
        <taxon>Aquifoliales</taxon>
        <taxon>Aquifoliaceae</taxon>
        <taxon>Ilex</taxon>
    </lineage>
</organism>
<keyword evidence="9" id="KW-1185">Reference proteome</keyword>
<comment type="subcellular location">
    <subcellularLocation>
        <location evidence="1">Nucleus</location>
    </subcellularLocation>
</comment>
<keyword evidence="6" id="KW-0539">Nucleus</keyword>
<dbReference type="EMBL" id="CAUOFW020003580">
    <property type="protein sequence ID" value="CAK9160775.1"/>
    <property type="molecule type" value="Genomic_DNA"/>
</dbReference>
<gene>
    <name evidence="8" type="ORF">ILEXP_LOCUS29560</name>
</gene>
<evidence type="ECO:0000256" key="6">
    <source>
        <dbReference type="ARBA" id="ARBA00023242"/>
    </source>
</evidence>
<evidence type="ECO:0000256" key="2">
    <source>
        <dbReference type="ARBA" id="ARBA00008767"/>
    </source>
</evidence>
<evidence type="ECO:0000313" key="9">
    <source>
        <dbReference type="Proteomes" id="UP001642360"/>
    </source>
</evidence>
<dbReference type="CDD" id="cd08049">
    <property type="entry name" value="TAF8"/>
    <property type="match status" value="1"/>
</dbReference>
<feature type="domain" description="Transcription factor TFIID subunit 8 C-terminal" evidence="7">
    <location>
        <begin position="15"/>
        <end position="63"/>
    </location>
</feature>
<evidence type="ECO:0000256" key="3">
    <source>
        <dbReference type="ARBA" id="ARBA00017307"/>
    </source>
</evidence>
<evidence type="ECO:0000313" key="8">
    <source>
        <dbReference type="EMBL" id="CAK9160775.1"/>
    </source>
</evidence>
<keyword evidence="5" id="KW-0804">Transcription</keyword>
<dbReference type="Pfam" id="PF10406">
    <property type="entry name" value="TAF8_C"/>
    <property type="match status" value="1"/>
</dbReference>
<accession>A0ABC8SUQ8</accession>
<dbReference type="Proteomes" id="UP001642360">
    <property type="component" value="Unassembled WGS sequence"/>
</dbReference>
<sequence>MPSFVEMGETPAFNHIPAWLPAFPDPHTYIHTPVWNERVTDPRADKVELARQRRKAERSLLSLQQRLVCDGSAVASTSTEPVDGRHGLEFDVNDSPFLSEHAQARQKDVSPVVLPAKFSDNGNMGNHIPLLETFAPAIEALKGNIHESGDGDNILPDKRPAVFLEFKAGKKILGEPLDLSLLKTGLGKTATVLGRDDEKDDRKRRAEYILRQSMENPQELTQL</sequence>
<comment type="caution">
    <text evidence="8">The sequence shown here is derived from an EMBL/GenBank/DDBJ whole genome shotgun (WGS) entry which is preliminary data.</text>
</comment>
<dbReference type="AlphaFoldDB" id="A0ABC8SUQ8"/>
<dbReference type="GO" id="GO:0005634">
    <property type="term" value="C:nucleus"/>
    <property type="evidence" value="ECO:0007669"/>
    <property type="project" value="UniProtKB-SubCell"/>
</dbReference>
<keyword evidence="4" id="KW-0805">Transcription regulation</keyword>
<evidence type="ECO:0000256" key="5">
    <source>
        <dbReference type="ARBA" id="ARBA00023163"/>
    </source>
</evidence>
<dbReference type="InterPro" id="IPR037818">
    <property type="entry name" value="TAF8"/>
</dbReference>
<proteinExistence type="inferred from homology"/>
<protein>
    <recommendedName>
        <fullName evidence="3">Transcription initiation factor TFIID subunit 8</fullName>
    </recommendedName>
</protein>
<reference evidence="8 9" key="1">
    <citation type="submission" date="2024-02" db="EMBL/GenBank/DDBJ databases">
        <authorList>
            <person name="Vignale AGUSTIN F."/>
            <person name="Sosa J E."/>
            <person name="Modenutti C."/>
        </authorList>
    </citation>
    <scope>NUCLEOTIDE SEQUENCE [LARGE SCALE GENOMIC DNA]</scope>
</reference>